<proteinExistence type="predicted"/>
<sequence>MVNVKSIERKYTIVQITEELANELIDWLDVDLDNTVTDDDADECQEMIDELNDAINESKNNK</sequence>
<accession>A0A9D2CML1</accession>
<reference evidence="1" key="2">
    <citation type="submission" date="2021-04" db="EMBL/GenBank/DDBJ databases">
        <authorList>
            <person name="Gilroy R."/>
        </authorList>
    </citation>
    <scope>NUCLEOTIDE SEQUENCE</scope>
    <source>
        <strain evidence="1">3204</strain>
    </source>
</reference>
<dbReference type="AlphaFoldDB" id="A0A9D2CML1"/>
<comment type="caution">
    <text evidence="1">The sequence shown here is derived from an EMBL/GenBank/DDBJ whole genome shotgun (WGS) entry which is preliminary data.</text>
</comment>
<protein>
    <submittedName>
        <fullName evidence="1">Uncharacterized protein</fullName>
    </submittedName>
</protein>
<reference evidence="1" key="1">
    <citation type="journal article" date="2021" name="PeerJ">
        <title>Extensive microbial diversity within the chicken gut microbiome revealed by metagenomics and culture.</title>
        <authorList>
            <person name="Gilroy R."/>
            <person name="Ravi A."/>
            <person name="Getino M."/>
            <person name="Pursley I."/>
            <person name="Horton D.L."/>
            <person name="Alikhan N.F."/>
            <person name="Baker D."/>
            <person name="Gharbi K."/>
            <person name="Hall N."/>
            <person name="Watson M."/>
            <person name="Adriaenssens E.M."/>
            <person name="Foster-Nyarko E."/>
            <person name="Jarju S."/>
            <person name="Secka A."/>
            <person name="Antonio M."/>
            <person name="Oren A."/>
            <person name="Chaudhuri R.R."/>
            <person name="La Ragione R."/>
            <person name="Hildebrand F."/>
            <person name="Pallen M.J."/>
        </authorList>
    </citation>
    <scope>NUCLEOTIDE SEQUENCE</scope>
    <source>
        <strain evidence="1">3204</strain>
    </source>
</reference>
<name>A0A9D2CML1_9LACO</name>
<evidence type="ECO:0000313" key="1">
    <source>
        <dbReference type="EMBL" id="HIY92040.1"/>
    </source>
</evidence>
<evidence type="ECO:0000313" key="2">
    <source>
        <dbReference type="Proteomes" id="UP000824013"/>
    </source>
</evidence>
<dbReference type="Proteomes" id="UP000824013">
    <property type="component" value="Unassembled WGS sequence"/>
</dbReference>
<dbReference type="EMBL" id="DXCM01000025">
    <property type="protein sequence ID" value="HIY92040.1"/>
    <property type="molecule type" value="Genomic_DNA"/>
</dbReference>
<gene>
    <name evidence="1" type="ORF">H9820_03730</name>
</gene>
<organism evidence="1 2">
    <name type="scientific">Candidatus Companilactobacillus pullicola</name>
    <dbReference type="NCBI Taxonomy" id="2838523"/>
    <lineage>
        <taxon>Bacteria</taxon>
        <taxon>Bacillati</taxon>
        <taxon>Bacillota</taxon>
        <taxon>Bacilli</taxon>
        <taxon>Lactobacillales</taxon>
        <taxon>Lactobacillaceae</taxon>
        <taxon>Companilactobacillus</taxon>
    </lineage>
</organism>